<dbReference type="Proteomes" id="UP001213691">
    <property type="component" value="Unassembled WGS sequence"/>
</dbReference>
<gene>
    <name evidence="2" type="ORF">PQR79_08890</name>
</gene>
<evidence type="ECO:0008006" key="4">
    <source>
        <dbReference type="Google" id="ProtNLM"/>
    </source>
</evidence>
<keyword evidence="1" id="KW-0472">Membrane</keyword>
<name>A0ABT5TMY7_9GAMM</name>
<evidence type="ECO:0000313" key="3">
    <source>
        <dbReference type="Proteomes" id="UP001213691"/>
    </source>
</evidence>
<keyword evidence="1" id="KW-1133">Transmembrane helix</keyword>
<dbReference type="EMBL" id="JAQQPZ010000005">
    <property type="protein sequence ID" value="MDD8059234.1"/>
    <property type="molecule type" value="Genomic_DNA"/>
</dbReference>
<proteinExistence type="predicted"/>
<evidence type="ECO:0000313" key="2">
    <source>
        <dbReference type="EMBL" id="MDD8059234.1"/>
    </source>
</evidence>
<accession>A0ABT5TMY7</accession>
<comment type="caution">
    <text evidence="2">The sequence shown here is derived from an EMBL/GenBank/DDBJ whole genome shotgun (WGS) entry which is preliminary data.</text>
</comment>
<keyword evidence="1" id="KW-0812">Transmembrane</keyword>
<feature type="transmembrane region" description="Helical" evidence="1">
    <location>
        <begin position="80"/>
        <end position="103"/>
    </location>
</feature>
<dbReference type="RefSeq" id="WP_238106357.1">
    <property type="nucleotide sequence ID" value="NZ_JAQQPZ010000005.1"/>
</dbReference>
<feature type="transmembrane region" description="Helical" evidence="1">
    <location>
        <begin position="5"/>
        <end position="22"/>
    </location>
</feature>
<feature type="transmembrane region" description="Helical" evidence="1">
    <location>
        <begin position="28"/>
        <end position="49"/>
    </location>
</feature>
<organism evidence="2 3">
    <name type="scientific">Shewanella metallivivens</name>
    <dbReference type="NCBI Taxonomy" id="2872342"/>
    <lineage>
        <taxon>Bacteria</taxon>
        <taxon>Pseudomonadati</taxon>
        <taxon>Pseudomonadota</taxon>
        <taxon>Gammaproteobacteria</taxon>
        <taxon>Alteromonadales</taxon>
        <taxon>Shewanellaceae</taxon>
        <taxon>Shewanella</taxon>
    </lineage>
</organism>
<evidence type="ECO:0000256" key="1">
    <source>
        <dbReference type="SAM" id="Phobius"/>
    </source>
</evidence>
<reference evidence="2 3" key="1">
    <citation type="submission" date="2023-02" db="EMBL/GenBank/DDBJ databases">
        <title>Genome sequence of Shewanella metallivivens ER-Te-42B-Light, sp. nov., enriched from sulfide tube worms (Riftia pachyptila) isolated from Explorer Ridge in the Pacific Ocean.</title>
        <authorList>
            <person name="Maltman C."/>
            <person name="Kuzyk S.B."/>
            <person name="Kyndt J.A."/>
            <person name="Yurkov V."/>
        </authorList>
    </citation>
    <scope>NUCLEOTIDE SEQUENCE [LARGE SCALE GENOMIC DNA]</scope>
    <source>
        <strain evidence="2 3">ER-Te-42B-Light</strain>
    </source>
</reference>
<protein>
    <recommendedName>
        <fullName evidence="4">Phage holin family protein</fullName>
    </recommendedName>
</protein>
<feature type="transmembrane region" description="Helical" evidence="1">
    <location>
        <begin position="56"/>
        <end position="74"/>
    </location>
</feature>
<sequence>MRKNLTKSIIIGSILGLTIGLSQIDSSAIGIFVSIFTCIILGLVTVIVIDERPHLYTIPAILASGIFLFSFYGIEHGAIYTAGVAGVYGIFSVQLFKASFIAIDNLKFLIEKLLKKK</sequence>
<keyword evidence="3" id="KW-1185">Reference proteome</keyword>